<dbReference type="InterPro" id="IPR003010">
    <property type="entry name" value="C-N_Hydrolase"/>
</dbReference>
<keyword evidence="3" id="KW-0378">Hydrolase</keyword>
<keyword evidence="4" id="KW-1185">Reference proteome</keyword>
<dbReference type="EMBL" id="SRJC01000004">
    <property type="protein sequence ID" value="TGB02048.1"/>
    <property type="molecule type" value="Genomic_DNA"/>
</dbReference>
<dbReference type="CDD" id="cd07583">
    <property type="entry name" value="nitrilase_5"/>
    <property type="match status" value="1"/>
</dbReference>
<proteinExistence type="inferred from homology"/>
<accession>A0A4Z0GZX4</accession>
<comment type="caution">
    <text evidence="3">The sequence shown here is derived from an EMBL/GenBank/DDBJ whole genome shotgun (WGS) entry which is preliminary data.</text>
</comment>
<dbReference type="PANTHER" id="PTHR23088:SF27">
    <property type="entry name" value="DEAMINATED GLUTATHIONE AMIDASE"/>
    <property type="match status" value="1"/>
</dbReference>
<evidence type="ECO:0000256" key="1">
    <source>
        <dbReference type="ARBA" id="ARBA00010613"/>
    </source>
</evidence>
<dbReference type="AlphaFoldDB" id="A0A4Z0GZX4"/>
<comment type="similarity">
    <text evidence="1">Belongs to the carbon-nitrogen hydrolase superfamily. NIT1/NIT2 family.</text>
</comment>
<dbReference type="Pfam" id="PF00795">
    <property type="entry name" value="CN_hydrolase"/>
    <property type="match status" value="1"/>
</dbReference>
<dbReference type="PANTHER" id="PTHR23088">
    <property type="entry name" value="NITRILASE-RELATED"/>
    <property type="match status" value="1"/>
</dbReference>
<protein>
    <submittedName>
        <fullName evidence="3">Carbon-nitrogen family hydrolase</fullName>
    </submittedName>
</protein>
<evidence type="ECO:0000259" key="2">
    <source>
        <dbReference type="PROSITE" id="PS50263"/>
    </source>
</evidence>
<reference evidence="3 4" key="1">
    <citation type="journal article" date="2003" name="Int. J. Syst. Evol. Microbiol.">
        <title>Halobacillus salinus sp. nov., isolated from a salt lake on the coast of the East Sea in Korea.</title>
        <authorList>
            <person name="Yoon J.H."/>
            <person name="Kang K.H."/>
            <person name="Park Y.H."/>
        </authorList>
    </citation>
    <scope>NUCLEOTIDE SEQUENCE [LARGE SCALE GENOMIC DNA]</scope>
    <source>
        <strain evidence="3 4">HSL-3</strain>
    </source>
</reference>
<evidence type="ECO:0000313" key="3">
    <source>
        <dbReference type="EMBL" id="TGB02048.1"/>
    </source>
</evidence>
<dbReference type="Gene3D" id="3.60.110.10">
    <property type="entry name" value="Carbon-nitrogen hydrolase"/>
    <property type="match status" value="1"/>
</dbReference>
<sequence>MKTNIAVIQMDIAFGDPEENRKQARKKIEKAAAEGSQIIVLPELWTTGYDLSRFETIAETLDGPTHDLLRDLAAYHQVTILGSIAERDGSQFYNTLVTYDETGARVSSYRKAHLFRLMNEEKYLHSGNEKGNFQIADVPFAGVICYDIRFPEWMRTHMLDGSRALFVVAEWPKPRIDHWRNLLVSRAIENQCFVIACNRVGKDPDNTFGGHSLVIDPWGKVVAEAGSHEEILHASVDFSDVDAIRKQIPIFQDRRPGLYE</sequence>
<feature type="domain" description="CN hydrolase" evidence="2">
    <location>
        <begin position="3"/>
        <end position="238"/>
    </location>
</feature>
<dbReference type="PROSITE" id="PS50263">
    <property type="entry name" value="CN_HYDROLASE"/>
    <property type="match status" value="1"/>
</dbReference>
<organism evidence="3 4">
    <name type="scientific">Halobacillus salinus</name>
    <dbReference type="NCBI Taxonomy" id="192814"/>
    <lineage>
        <taxon>Bacteria</taxon>
        <taxon>Bacillati</taxon>
        <taxon>Bacillota</taxon>
        <taxon>Bacilli</taxon>
        <taxon>Bacillales</taxon>
        <taxon>Bacillaceae</taxon>
        <taxon>Halobacillus</taxon>
    </lineage>
</organism>
<dbReference type="GO" id="GO:0016787">
    <property type="term" value="F:hydrolase activity"/>
    <property type="evidence" value="ECO:0007669"/>
    <property type="project" value="UniProtKB-KW"/>
</dbReference>
<name>A0A4Z0GZX4_9BACI</name>
<evidence type="ECO:0000313" key="4">
    <source>
        <dbReference type="Proteomes" id="UP000297982"/>
    </source>
</evidence>
<gene>
    <name evidence="3" type="ORF">E4663_14720</name>
</gene>
<dbReference type="STRING" id="192814.GCA_900166575_03712"/>
<dbReference type="Proteomes" id="UP000297982">
    <property type="component" value="Unassembled WGS sequence"/>
</dbReference>
<dbReference type="SUPFAM" id="SSF56317">
    <property type="entry name" value="Carbon-nitrogen hydrolase"/>
    <property type="match status" value="1"/>
</dbReference>
<dbReference type="InterPro" id="IPR036526">
    <property type="entry name" value="C-N_Hydrolase_sf"/>
</dbReference>